<keyword evidence="1" id="KW-0812">Transmembrane</keyword>
<comment type="caution">
    <text evidence="2">The sequence shown here is derived from an EMBL/GenBank/DDBJ whole genome shotgun (WGS) entry which is preliminary data.</text>
</comment>
<feature type="transmembrane region" description="Helical" evidence="1">
    <location>
        <begin position="35"/>
        <end position="59"/>
    </location>
</feature>
<protein>
    <submittedName>
        <fullName evidence="2">Uncharacterized protein</fullName>
    </submittedName>
</protein>
<dbReference type="EMBL" id="DSKY01000003">
    <property type="protein sequence ID" value="HDY58241.1"/>
    <property type="molecule type" value="Genomic_DNA"/>
</dbReference>
<keyword evidence="1" id="KW-1133">Transmembrane helix</keyword>
<organism evidence="2">
    <name type="scientific">candidate division WOR-3 bacterium</name>
    <dbReference type="NCBI Taxonomy" id="2052148"/>
    <lineage>
        <taxon>Bacteria</taxon>
        <taxon>Bacteria division WOR-3</taxon>
    </lineage>
</organism>
<gene>
    <name evidence="2" type="ORF">ENP86_01610</name>
</gene>
<evidence type="ECO:0000313" key="2">
    <source>
        <dbReference type="EMBL" id="HDY58241.1"/>
    </source>
</evidence>
<feature type="transmembrane region" description="Helical" evidence="1">
    <location>
        <begin position="156"/>
        <end position="176"/>
    </location>
</feature>
<evidence type="ECO:0000256" key="1">
    <source>
        <dbReference type="SAM" id="Phobius"/>
    </source>
</evidence>
<feature type="transmembrane region" description="Helical" evidence="1">
    <location>
        <begin position="123"/>
        <end position="144"/>
    </location>
</feature>
<accession>A0A7V0Z409</accession>
<reference evidence="2" key="1">
    <citation type="journal article" date="2020" name="mSystems">
        <title>Genome- and Community-Level Interaction Insights into Carbon Utilization and Element Cycling Functions of Hydrothermarchaeota in Hydrothermal Sediment.</title>
        <authorList>
            <person name="Zhou Z."/>
            <person name="Liu Y."/>
            <person name="Xu W."/>
            <person name="Pan J."/>
            <person name="Luo Z.H."/>
            <person name="Li M."/>
        </authorList>
    </citation>
    <scope>NUCLEOTIDE SEQUENCE [LARGE SCALE GENOMIC DNA]</scope>
    <source>
        <strain evidence="2">SpSt-258</strain>
    </source>
</reference>
<feature type="transmembrane region" description="Helical" evidence="1">
    <location>
        <begin position="71"/>
        <end position="91"/>
    </location>
</feature>
<sequence length="226" mass="25002">MQRKLPLMIVLVIGIAMLIQFFVPHKFSKDLYMNFLDWLGIIAAFALVLGLGSLINHHLDKIQRKRENWQYSWVTLIAIVITAIIGLFGGMEGKGPLPVQPQFILGNKLIVIKYSIQTIYDNVLTPLGGTMFALLAFFMASAAYRAFRARTFEATLLLVAAFIVMIGVVPIGYYISPKLPHLAQWIMDVPNTASKRGILFGVGLGIAATSLKIILGIERNWLGGGK</sequence>
<dbReference type="AlphaFoldDB" id="A0A7V0Z409"/>
<feature type="transmembrane region" description="Helical" evidence="1">
    <location>
        <begin position="5"/>
        <end position="23"/>
    </location>
</feature>
<keyword evidence="1" id="KW-0472">Membrane</keyword>
<feature type="transmembrane region" description="Helical" evidence="1">
    <location>
        <begin position="196"/>
        <end position="217"/>
    </location>
</feature>
<proteinExistence type="predicted"/>
<name>A0A7V0Z409_UNCW3</name>